<evidence type="ECO:0000313" key="3">
    <source>
        <dbReference type="Proteomes" id="UP000094801"/>
    </source>
</evidence>
<protein>
    <submittedName>
        <fullName evidence="2">Uncharacterized protein</fullName>
    </submittedName>
</protein>
<dbReference type="Proteomes" id="UP000094801">
    <property type="component" value="Unassembled WGS sequence"/>
</dbReference>
<dbReference type="EMBL" id="KV453851">
    <property type="protein sequence ID" value="ODV85892.1"/>
    <property type="molecule type" value="Genomic_DNA"/>
</dbReference>
<evidence type="ECO:0000256" key="1">
    <source>
        <dbReference type="SAM" id="Phobius"/>
    </source>
</evidence>
<sequence>MVELSTPDGFRAIEGLQVRFLLASNLYFFIFLSKSDFKDRDSVFKVTFFMKYG</sequence>
<gene>
    <name evidence="2" type="ORF">CANARDRAFT_145020</name>
</gene>
<proteinExistence type="predicted"/>
<feature type="transmembrane region" description="Helical" evidence="1">
    <location>
        <begin position="12"/>
        <end position="32"/>
    </location>
</feature>
<accession>A0A1E4T2E5</accession>
<name>A0A1E4T2E5_9ASCO</name>
<evidence type="ECO:0000313" key="2">
    <source>
        <dbReference type="EMBL" id="ODV85892.1"/>
    </source>
</evidence>
<keyword evidence="3" id="KW-1185">Reference proteome</keyword>
<keyword evidence="1" id="KW-0472">Membrane</keyword>
<reference evidence="3" key="1">
    <citation type="submission" date="2016-04" db="EMBL/GenBank/DDBJ databases">
        <title>Comparative genomics of biotechnologically important yeasts.</title>
        <authorList>
            <consortium name="DOE Joint Genome Institute"/>
            <person name="Riley R."/>
            <person name="Haridas S."/>
            <person name="Wolfe K.H."/>
            <person name="Lopes M.R."/>
            <person name="Hittinger C.T."/>
            <person name="Goker M."/>
            <person name="Salamov A."/>
            <person name="Wisecaver J."/>
            <person name="Long T.M."/>
            <person name="Aerts A.L."/>
            <person name="Barry K."/>
            <person name="Choi C."/>
            <person name="Clum A."/>
            <person name="Coughlan A.Y."/>
            <person name="Deshpande S."/>
            <person name="Douglass A.P."/>
            <person name="Hanson S.J."/>
            <person name="Klenk H.-P."/>
            <person name="Labutti K."/>
            <person name="Lapidus A."/>
            <person name="Lindquist E."/>
            <person name="Lipzen A."/>
            <person name="Meier-Kolthoff J.P."/>
            <person name="Ohm R.A."/>
            <person name="Otillar R.P."/>
            <person name="Pangilinan J."/>
            <person name="Peng Y."/>
            <person name="Rokas A."/>
            <person name="Rosa C.A."/>
            <person name="Scheuner C."/>
            <person name="Sibirny A.A."/>
            <person name="Slot J.C."/>
            <person name="Stielow J.B."/>
            <person name="Sun H."/>
            <person name="Kurtzman C.P."/>
            <person name="Blackwell M."/>
            <person name="Grigoriev I.V."/>
            <person name="Jeffries T.W."/>
        </authorList>
    </citation>
    <scope>NUCLEOTIDE SEQUENCE [LARGE SCALE GENOMIC DNA]</scope>
    <source>
        <strain evidence="3">NRRL YB-2248</strain>
    </source>
</reference>
<organism evidence="2 3">
    <name type="scientific">[Candida] arabinofermentans NRRL YB-2248</name>
    <dbReference type="NCBI Taxonomy" id="983967"/>
    <lineage>
        <taxon>Eukaryota</taxon>
        <taxon>Fungi</taxon>
        <taxon>Dikarya</taxon>
        <taxon>Ascomycota</taxon>
        <taxon>Saccharomycotina</taxon>
        <taxon>Pichiomycetes</taxon>
        <taxon>Pichiales</taxon>
        <taxon>Pichiaceae</taxon>
        <taxon>Ogataea</taxon>
        <taxon>Ogataea/Candida clade</taxon>
    </lineage>
</organism>
<dbReference type="AlphaFoldDB" id="A0A1E4T2E5"/>
<keyword evidence="1" id="KW-0812">Transmembrane</keyword>
<keyword evidence="1" id="KW-1133">Transmembrane helix</keyword>